<dbReference type="AlphaFoldDB" id="A0A078LKZ7"/>
<accession>A0A078LKZ7</accession>
<dbReference type="PATRIC" id="fig|545.12.peg.2780"/>
<gene>
    <name evidence="1" type="ORF">BN1086_02758</name>
</gene>
<sequence>MQNLIEQLLESEGLTRKLTTNLALYEYNAPGKKSFWLLVFGEPIITPEIQAEWLNECKKATSDPALEKNINLLIVWNTDTSNVLSSKRVHHVEEDSYFFKKHVLPYTTVELEALYQQVAIQGIAVVFRELITSPTIFTEYKSHYLQGGWQSLLYRLAIKLPFIAVNSFGNSDLDSLERSIDEKIQRTDNPALLVAVDSVIDSLADQIVSQDVLPEELLDIMGEKLSEAGYEIDR</sequence>
<evidence type="ECO:0000313" key="1">
    <source>
        <dbReference type="EMBL" id="CDZ84603.1"/>
    </source>
</evidence>
<dbReference type="InterPro" id="IPR046905">
    <property type="entry name" value="ABC-3C_MC1"/>
</dbReference>
<dbReference type="Pfam" id="PF20289">
    <property type="entry name" value="MComp1"/>
    <property type="match status" value="1"/>
</dbReference>
<protein>
    <submittedName>
        <fullName evidence="1">Uncharacterized protein</fullName>
    </submittedName>
</protein>
<organism evidence="1">
    <name type="scientific">Citrobacter koseri</name>
    <name type="common">Citrobacter diversus</name>
    <dbReference type="NCBI Taxonomy" id="545"/>
    <lineage>
        <taxon>Bacteria</taxon>
        <taxon>Pseudomonadati</taxon>
        <taxon>Pseudomonadota</taxon>
        <taxon>Gammaproteobacteria</taxon>
        <taxon>Enterobacterales</taxon>
        <taxon>Enterobacteriaceae</taxon>
        <taxon>Citrobacter</taxon>
    </lineage>
</organism>
<proteinExistence type="predicted"/>
<name>A0A078LKZ7_CITKO</name>
<reference evidence="1" key="1">
    <citation type="submission" date="2014-06" db="EMBL/GenBank/DDBJ databases">
        <authorList>
            <person name="Urmite Genomes Urmite Genomes"/>
        </authorList>
    </citation>
    <scope>NUCLEOTIDE SEQUENCE</scope>
</reference>
<dbReference type="EMBL" id="LK931336">
    <property type="protein sequence ID" value="CDZ84603.1"/>
    <property type="molecule type" value="Genomic_DNA"/>
</dbReference>